<dbReference type="Proteomes" id="UP001499989">
    <property type="component" value="Unassembled WGS sequence"/>
</dbReference>
<organism evidence="2 3">
    <name type="scientific">Streptomyces violaceolatus</name>
    <dbReference type="NCBI Taxonomy" id="67378"/>
    <lineage>
        <taxon>Bacteria</taxon>
        <taxon>Bacillati</taxon>
        <taxon>Actinomycetota</taxon>
        <taxon>Actinomycetes</taxon>
        <taxon>Kitasatosporales</taxon>
        <taxon>Streptomycetaceae</taxon>
        <taxon>Streptomyces</taxon>
        <taxon>Streptomyces violaceoruber group</taxon>
    </lineage>
</organism>
<evidence type="ECO:0000313" key="3">
    <source>
        <dbReference type="Proteomes" id="UP001499989"/>
    </source>
</evidence>
<name>A0ABN3SGH7_9ACTN</name>
<comment type="caution">
    <text evidence="2">The sequence shown here is derived from an EMBL/GenBank/DDBJ whole genome shotgun (WGS) entry which is preliminary data.</text>
</comment>
<evidence type="ECO:0000256" key="1">
    <source>
        <dbReference type="SAM" id="MobiDB-lite"/>
    </source>
</evidence>
<accession>A0ABN3SGH7</accession>
<sequence>MREGSFREVGVGGARDPTVTEGERLASRRSRKARSGQNEAPDHGGTTGGFASVGGFELPHIQNVRPVRPLGQAKLGHVGGVPGRDLHAFNTLRRVSHSV</sequence>
<proteinExistence type="predicted"/>
<protein>
    <submittedName>
        <fullName evidence="2">Uncharacterized protein</fullName>
    </submittedName>
</protein>
<keyword evidence="3" id="KW-1185">Reference proteome</keyword>
<feature type="region of interest" description="Disordered" evidence="1">
    <location>
        <begin position="1"/>
        <end position="54"/>
    </location>
</feature>
<dbReference type="EMBL" id="BAAASK010000004">
    <property type="protein sequence ID" value="GAA2676714.1"/>
    <property type="molecule type" value="Genomic_DNA"/>
</dbReference>
<gene>
    <name evidence="2" type="ORF">GCM10010310_20280</name>
</gene>
<reference evidence="2 3" key="1">
    <citation type="journal article" date="2019" name="Int. J. Syst. Evol. Microbiol.">
        <title>The Global Catalogue of Microorganisms (GCM) 10K type strain sequencing project: providing services to taxonomists for standard genome sequencing and annotation.</title>
        <authorList>
            <consortium name="The Broad Institute Genomics Platform"/>
            <consortium name="The Broad Institute Genome Sequencing Center for Infectious Disease"/>
            <person name="Wu L."/>
            <person name="Ma J."/>
        </authorList>
    </citation>
    <scope>NUCLEOTIDE SEQUENCE [LARGE SCALE GENOMIC DNA]</scope>
    <source>
        <strain evidence="2 3">JCM 4531</strain>
    </source>
</reference>
<evidence type="ECO:0000313" key="2">
    <source>
        <dbReference type="EMBL" id="GAA2676714.1"/>
    </source>
</evidence>